<proteinExistence type="inferred from homology"/>
<dbReference type="GO" id="GO:0006412">
    <property type="term" value="P:translation"/>
    <property type="evidence" value="ECO:0007669"/>
    <property type="project" value="InterPro"/>
</dbReference>
<dbReference type="Pfam" id="PF01783">
    <property type="entry name" value="Ribosomal_L32p"/>
    <property type="match status" value="1"/>
</dbReference>
<dbReference type="InterPro" id="IPR011332">
    <property type="entry name" value="Ribosomal_zn-bd"/>
</dbReference>
<dbReference type="EMBL" id="AJWZ01011103">
    <property type="protein sequence ID" value="EKC46489.1"/>
    <property type="molecule type" value="Genomic_DNA"/>
</dbReference>
<dbReference type="NCBIfam" id="TIGR01031">
    <property type="entry name" value="rpmF_bact"/>
    <property type="match status" value="1"/>
</dbReference>
<dbReference type="AlphaFoldDB" id="K1RSM3"/>
<feature type="non-terminal residue" evidence="4">
    <location>
        <position position="1"/>
    </location>
</feature>
<organism evidence="4">
    <name type="scientific">human gut metagenome</name>
    <dbReference type="NCBI Taxonomy" id="408170"/>
    <lineage>
        <taxon>unclassified sequences</taxon>
        <taxon>metagenomes</taxon>
        <taxon>organismal metagenomes</taxon>
    </lineage>
</organism>
<dbReference type="InterPro" id="IPR002677">
    <property type="entry name" value="Ribosomal_bL32"/>
</dbReference>
<evidence type="ECO:0000313" key="4">
    <source>
        <dbReference type="EMBL" id="EKC46489.1"/>
    </source>
</evidence>
<evidence type="ECO:0000256" key="2">
    <source>
        <dbReference type="ARBA" id="ARBA00022980"/>
    </source>
</evidence>
<protein>
    <submittedName>
        <fullName evidence="4">Ribosomal protein L32p</fullName>
    </submittedName>
</protein>
<sequence>STCGEVIKPHRVCPKCGSYKGKEVVSVKEAA</sequence>
<evidence type="ECO:0000256" key="3">
    <source>
        <dbReference type="ARBA" id="ARBA00023274"/>
    </source>
</evidence>
<accession>K1RSM3</accession>
<keyword evidence="3" id="KW-0687">Ribonucleoprotein</keyword>
<dbReference type="GO" id="GO:0003735">
    <property type="term" value="F:structural constituent of ribosome"/>
    <property type="evidence" value="ECO:0007669"/>
    <property type="project" value="InterPro"/>
</dbReference>
<name>K1RSM3_9ZZZZ</name>
<reference evidence="4" key="1">
    <citation type="journal article" date="2013" name="Environ. Microbiol.">
        <title>Microbiota from the distal guts of lean and obese adolescents exhibit partial functional redundancy besides clear differences in community structure.</title>
        <authorList>
            <person name="Ferrer M."/>
            <person name="Ruiz A."/>
            <person name="Lanza F."/>
            <person name="Haange S.B."/>
            <person name="Oberbach A."/>
            <person name="Till H."/>
            <person name="Bargiela R."/>
            <person name="Campoy C."/>
            <person name="Segura M.T."/>
            <person name="Richter M."/>
            <person name="von Bergen M."/>
            <person name="Seifert J."/>
            <person name="Suarez A."/>
        </authorList>
    </citation>
    <scope>NUCLEOTIDE SEQUENCE</scope>
</reference>
<comment type="similarity">
    <text evidence="1">Belongs to the bacterial ribosomal protein bL32 family.</text>
</comment>
<evidence type="ECO:0000256" key="1">
    <source>
        <dbReference type="ARBA" id="ARBA00008560"/>
    </source>
</evidence>
<keyword evidence="2 4" id="KW-0689">Ribosomal protein</keyword>
<dbReference type="GO" id="GO:0015934">
    <property type="term" value="C:large ribosomal subunit"/>
    <property type="evidence" value="ECO:0007669"/>
    <property type="project" value="InterPro"/>
</dbReference>
<comment type="caution">
    <text evidence="4">The sequence shown here is derived from an EMBL/GenBank/DDBJ whole genome shotgun (WGS) entry which is preliminary data.</text>
</comment>
<dbReference type="SUPFAM" id="SSF57829">
    <property type="entry name" value="Zn-binding ribosomal proteins"/>
    <property type="match status" value="1"/>
</dbReference>
<gene>
    <name evidence="4" type="ORF">OBE_16243</name>
</gene>